<dbReference type="Proteomes" id="UP000727407">
    <property type="component" value="Unassembled WGS sequence"/>
</dbReference>
<organism evidence="1 2">
    <name type="scientific">Clarias magur</name>
    <name type="common">Asian catfish</name>
    <name type="synonym">Macropteronotus magur</name>
    <dbReference type="NCBI Taxonomy" id="1594786"/>
    <lineage>
        <taxon>Eukaryota</taxon>
        <taxon>Metazoa</taxon>
        <taxon>Chordata</taxon>
        <taxon>Craniata</taxon>
        <taxon>Vertebrata</taxon>
        <taxon>Euteleostomi</taxon>
        <taxon>Actinopterygii</taxon>
        <taxon>Neopterygii</taxon>
        <taxon>Teleostei</taxon>
        <taxon>Ostariophysi</taxon>
        <taxon>Siluriformes</taxon>
        <taxon>Clariidae</taxon>
        <taxon>Clarias</taxon>
    </lineage>
</organism>
<evidence type="ECO:0000313" key="2">
    <source>
        <dbReference type="Proteomes" id="UP000727407"/>
    </source>
</evidence>
<gene>
    <name evidence="1" type="primary">rps4</name>
    <name evidence="1" type="ORF">DAT39_006419</name>
</gene>
<name>A0A8J4X3Y2_CLAMG</name>
<keyword evidence="1" id="KW-0687">Ribonucleoprotein</keyword>
<evidence type="ECO:0000313" key="1">
    <source>
        <dbReference type="EMBL" id="KAF5903827.1"/>
    </source>
</evidence>
<keyword evidence="2" id="KW-1185">Reference proteome</keyword>
<accession>A0A8J4X3Y2</accession>
<keyword evidence="1" id="KW-0689">Ribosomal protein</keyword>
<sequence>MSLVINLRFVVSSCQLINHHQANIINVAVLAPTLHCEGSVLITLSHLTCLVLGSHCSHLKPMPTKHR</sequence>
<reference evidence="1" key="1">
    <citation type="submission" date="2020-07" db="EMBL/GenBank/DDBJ databases">
        <title>Clarias magur genome sequencing, assembly and annotation.</title>
        <authorList>
            <person name="Kushwaha B."/>
            <person name="Kumar R."/>
            <person name="Das P."/>
            <person name="Joshi C.G."/>
            <person name="Kumar D."/>
            <person name="Nagpure N.S."/>
            <person name="Pandey M."/>
            <person name="Agarwal S."/>
            <person name="Srivastava S."/>
            <person name="Singh M."/>
            <person name="Sahoo L."/>
            <person name="Jayasankar P."/>
            <person name="Meher P.K."/>
            <person name="Koringa P.G."/>
            <person name="Iquebal M.A."/>
            <person name="Das S.P."/>
            <person name="Bit A."/>
            <person name="Patnaik S."/>
            <person name="Patel N."/>
            <person name="Shah T.M."/>
            <person name="Hinsu A."/>
            <person name="Jena J.K."/>
        </authorList>
    </citation>
    <scope>NUCLEOTIDE SEQUENCE</scope>
    <source>
        <strain evidence="1">CIFAMagur01</strain>
        <tissue evidence="1">Testis</tissue>
    </source>
</reference>
<dbReference type="EMBL" id="QNUK01000067">
    <property type="protein sequence ID" value="KAF5903827.1"/>
    <property type="molecule type" value="Genomic_DNA"/>
</dbReference>
<protein>
    <submittedName>
        <fullName evidence="1">30S ribosomal protein S4, chloroplastic</fullName>
    </submittedName>
</protein>
<dbReference type="GO" id="GO:0005840">
    <property type="term" value="C:ribosome"/>
    <property type="evidence" value="ECO:0007669"/>
    <property type="project" value="UniProtKB-KW"/>
</dbReference>
<comment type="caution">
    <text evidence="1">The sequence shown here is derived from an EMBL/GenBank/DDBJ whole genome shotgun (WGS) entry which is preliminary data.</text>
</comment>
<feature type="non-terminal residue" evidence="1">
    <location>
        <position position="1"/>
    </location>
</feature>
<proteinExistence type="predicted"/>
<dbReference type="AlphaFoldDB" id="A0A8J4X3Y2"/>